<dbReference type="EMBL" id="LAZR01009695">
    <property type="protein sequence ID" value="KKM71119.1"/>
    <property type="molecule type" value="Genomic_DNA"/>
</dbReference>
<accession>A0A0F9JMQ8</accession>
<evidence type="ECO:0008006" key="2">
    <source>
        <dbReference type="Google" id="ProtNLM"/>
    </source>
</evidence>
<proteinExistence type="predicted"/>
<organism evidence="1">
    <name type="scientific">marine sediment metagenome</name>
    <dbReference type="NCBI Taxonomy" id="412755"/>
    <lineage>
        <taxon>unclassified sequences</taxon>
        <taxon>metagenomes</taxon>
        <taxon>ecological metagenomes</taxon>
    </lineage>
</organism>
<comment type="caution">
    <text evidence="1">The sequence shown here is derived from an EMBL/GenBank/DDBJ whole genome shotgun (WGS) entry which is preliminary data.</text>
</comment>
<gene>
    <name evidence="1" type="ORF">LCGC14_1433800</name>
</gene>
<name>A0A0F9JMQ8_9ZZZZ</name>
<evidence type="ECO:0000313" key="1">
    <source>
        <dbReference type="EMBL" id="KKM71119.1"/>
    </source>
</evidence>
<dbReference type="AlphaFoldDB" id="A0A0F9JMQ8"/>
<reference evidence="1" key="1">
    <citation type="journal article" date="2015" name="Nature">
        <title>Complex archaea that bridge the gap between prokaryotes and eukaryotes.</title>
        <authorList>
            <person name="Spang A."/>
            <person name="Saw J.H."/>
            <person name="Jorgensen S.L."/>
            <person name="Zaremba-Niedzwiedzka K."/>
            <person name="Martijn J."/>
            <person name="Lind A.E."/>
            <person name="van Eijk R."/>
            <person name="Schleper C."/>
            <person name="Guy L."/>
            <person name="Ettema T.J."/>
        </authorList>
    </citation>
    <scope>NUCLEOTIDE SEQUENCE</scope>
</reference>
<sequence>MKKYKCPDCKKETLKLIPIEIGVEIYRCDVCKENFSKGVIEDGKRI</sequence>
<protein>
    <recommendedName>
        <fullName evidence="2">Transcription factor zinc-finger domain-containing protein</fullName>
    </recommendedName>
</protein>